<accession>A0A0D0URD3</accession>
<organism evidence="1 2">
    <name type="scientific">Cryptococcus deuterogattii Ram5</name>
    <dbReference type="NCBI Taxonomy" id="1296110"/>
    <lineage>
        <taxon>Eukaryota</taxon>
        <taxon>Fungi</taxon>
        <taxon>Dikarya</taxon>
        <taxon>Basidiomycota</taxon>
        <taxon>Agaricomycotina</taxon>
        <taxon>Tremellomycetes</taxon>
        <taxon>Tremellales</taxon>
        <taxon>Cryptococcaceae</taxon>
        <taxon>Cryptococcus</taxon>
        <taxon>Cryptococcus gattii species complex</taxon>
    </lineage>
</organism>
<gene>
    <name evidence="1" type="ORF">I313_06489</name>
</gene>
<dbReference type="AlphaFoldDB" id="A0A0D0URD3"/>
<name>A0A0D0URD3_9TREE</name>
<dbReference type="EMBL" id="KN847914">
    <property type="protein sequence ID" value="KIR37761.1"/>
    <property type="molecule type" value="Genomic_DNA"/>
</dbReference>
<evidence type="ECO:0000313" key="1">
    <source>
        <dbReference type="EMBL" id="KIR37761.1"/>
    </source>
</evidence>
<reference evidence="1 2" key="1">
    <citation type="submission" date="2015-01" db="EMBL/GenBank/DDBJ databases">
        <title>The Genome Sequence of Cryptococcus gattii Ram5.</title>
        <authorList>
            <consortium name="The Broad Institute Genomics Platform"/>
            <person name="Cuomo C."/>
            <person name="Litvintseva A."/>
            <person name="Chen Y."/>
            <person name="Heitman J."/>
            <person name="Sun S."/>
            <person name="Springer D."/>
            <person name="Dromer F."/>
            <person name="Young S."/>
            <person name="Zeng Q."/>
            <person name="Gargeya S."/>
            <person name="Abouelleil A."/>
            <person name="Alvarado L."/>
            <person name="Chapman S.B."/>
            <person name="Gainer-Dewar J."/>
            <person name="Goldberg J."/>
            <person name="Griggs A."/>
            <person name="Gujja S."/>
            <person name="Hansen M."/>
            <person name="Howarth C."/>
            <person name="Imamovic A."/>
            <person name="Larimer J."/>
            <person name="Murphy C."/>
            <person name="Naylor J."/>
            <person name="Pearson M."/>
            <person name="Priest M."/>
            <person name="Roberts A."/>
            <person name="Saif S."/>
            <person name="Shea T."/>
            <person name="Sykes S."/>
            <person name="Wortman J."/>
            <person name="Nusbaum C."/>
            <person name="Birren B."/>
        </authorList>
    </citation>
    <scope>NUCLEOTIDE SEQUENCE [LARGE SCALE GENOMIC DNA]</scope>
    <source>
        <strain evidence="1 2">Ram5</strain>
    </source>
</reference>
<sequence length="51" mass="5684">MAKAILPPQAVKIRLRYLYWRIAACLTLLPPGSPVPIKPSPSLEVTRVAMR</sequence>
<keyword evidence="2" id="KW-1185">Reference proteome</keyword>
<dbReference type="Proteomes" id="UP000053392">
    <property type="component" value="Unassembled WGS sequence"/>
</dbReference>
<evidence type="ECO:0000313" key="2">
    <source>
        <dbReference type="Proteomes" id="UP000053392"/>
    </source>
</evidence>
<proteinExistence type="predicted"/>
<protein>
    <submittedName>
        <fullName evidence="1">Uncharacterized protein</fullName>
    </submittedName>
</protein>
<dbReference type="HOGENOM" id="CLU_3106269_0_0_1"/>